<name>A0ACB7Y7B6_9ERIC</name>
<reference evidence="1 2" key="1">
    <citation type="journal article" date="2021" name="Hortic Res">
        <title>High-quality reference genome and annotation aids understanding of berry development for evergreen blueberry (Vaccinium darrowii).</title>
        <authorList>
            <person name="Yu J."/>
            <person name="Hulse-Kemp A.M."/>
            <person name="Babiker E."/>
            <person name="Staton M."/>
        </authorList>
    </citation>
    <scope>NUCLEOTIDE SEQUENCE [LARGE SCALE GENOMIC DNA]</scope>
    <source>
        <strain evidence="2">cv. NJ 8807/NJ 8810</strain>
        <tissue evidence="1">Young leaf</tissue>
    </source>
</reference>
<protein>
    <submittedName>
        <fullName evidence="1">Uncharacterized protein</fullName>
    </submittedName>
</protein>
<dbReference type="EMBL" id="CM037157">
    <property type="protein sequence ID" value="KAH7848954.1"/>
    <property type="molecule type" value="Genomic_DNA"/>
</dbReference>
<comment type="caution">
    <text evidence="1">The sequence shown here is derived from an EMBL/GenBank/DDBJ whole genome shotgun (WGS) entry which is preliminary data.</text>
</comment>
<evidence type="ECO:0000313" key="2">
    <source>
        <dbReference type="Proteomes" id="UP000828048"/>
    </source>
</evidence>
<proteinExistence type="predicted"/>
<accession>A0ACB7Y7B6</accession>
<gene>
    <name evidence="1" type="ORF">Vadar_010763</name>
</gene>
<evidence type="ECO:0000313" key="1">
    <source>
        <dbReference type="EMBL" id="KAH7848954.1"/>
    </source>
</evidence>
<organism evidence="1 2">
    <name type="scientific">Vaccinium darrowii</name>
    <dbReference type="NCBI Taxonomy" id="229202"/>
    <lineage>
        <taxon>Eukaryota</taxon>
        <taxon>Viridiplantae</taxon>
        <taxon>Streptophyta</taxon>
        <taxon>Embryophyta</taxon>
        <taxon>Tracheophyta</taxon>
        <taxon>Spermatophyta</taxon>
        <taxon>Magnoliopsida</taxon>
        <taxon>eudicotyledons</taxon>
        <taxon>Gunneridae</taxon>
        <taxon>Pentapetalae</taxon>
        <taxon>asterids</taxon>
        <taxon>Ericales</taxon>
        <taxon>Ericaceae</taxon>
        <taxon>Vaccinioideae</taxon>
        <taxon>Vaccinieae</taxon>
        <taxon>Vaccinium</taxon>
    </lineage>
</organism>
<keyword evidence="2" id="KW-1185">Reference proteome</keyword>
<dbReference type="Proteomes" id="UP000828048">
    <property type="component" value="Chromosome 7"/>
</dbReference>
<sequence length="83" mass="9175">MVAKWGKQVAVAAAREQVEKVAVPVEALWYSEVDDHLDLDLATLECDSSGSLPVSIICYSFWPAASHELLNPWIGKEPFVFSL</sequence>